<dbReference type="Proteomes" id="UP000011731">
    <property type="component" value="Unassembled WGS sequence"/>
</dbReference>
<dbReference type="AlphaFoldDB" id="M2XR53"/>
<dbReference type="EMBL" id="AOEX01000100">
    <property type="protein sequence ID" value="EME51600.1"/>
    <property type="molecule type" value="Genomic_DNA"/>
</dbReference>
<evidence type="ECO:0000313" key="2">
    <source>
        <dbReference type="Proteomes" id="UP000011731"/>
    </source>
</evidence>
<evidence type="ECO:0000313" key="1">
    <source>
        <dbReference type="EMBL" id="EME51600.1"/>
    </source>
</evidence>
<comment type="caution">
    <text evidence="1">The sequence shown here is derived from an EMBL/GenBank/DDBJ whole genome shotgun (WGS) entry which is preliminary data.</text>
</comment>
<reference evidence="1 2" key="1">
    <citation type="journal article" date="2013" name="Genome Announc.">
        <title>Draft Genome Sequence of Rhodococcus ruber Strain BKS 20-38.</title>
        <authorList>
            <person name="Bala M."/>
            <person name="Kumar S."/>
            <person name="Raghava G.P."/>
            <person name="Mayilraj S."/>
        </authorList>
    </citation>
    <scope>NUCLEOTIDE SEQUENCE [LARGE SCALE GENOMIC DNA]</scope>
    <source>
        <strain evidence="1 2">BKS 20-38</strain>
    </source>
</reference>
<keyword evidence="2" id="KW-1185">Reference proteome</keyword>
<feature type="non-terminal residue" evidence="1">
    <location>
        <position position="61"/>
    </location>
</feature>
<organism evidence="1 2">
    <name type="scientific">Rhodococcus ruber BKS 20-38</name>
    <dbReference type="NCBI Taxonomy" id="1278076"/>
    <lineage>
        <taxon>Bacteria</taxon>
        <taxon>Bacillati</taxon>
        <taxon>Actinomycetota</taxon>
        <taxon>Actinomycetes</taxon>
        <taxon>Mycobacteriales</taxon>
        <taxon>Nocardiaceae</taxon>
        <taxon>Rhodococcus</taxon>
    </lineage>
</organism>
<gene>
    <name evidence="1" type="ORF">G352_25462</name>
</gene>
<protein>
    <submittedName>
        <fullName evidence="1">Uncharacterized protein</fullName>
    </submittedName>
</protein>
<sequence length="61" mass="6453">MVLFSRFGGPESSVHRAKVDCMKDVSAIPSAARVAALLGELGADRGPLYRAVAAALRRRIA</sequence>
<proteinExistence type="predicted"/>
<accession>M2XR53</accession>
<name>M2XR53_9NOCA</name>